<feature type="region of interest" description="Disordered" evidence="2">
    <location>
        <begin position="467"/>
        <end position="497"/>
    </location>
</feature>
<feature type="region of interest" description="Disordered" evidence="2">
    <location>
        <begin position="380"/>
        <end position="422"/>
    </location>
</feature>
<name>A0ABD3UL19_9LAMI</name>
<dbReference type="Proteomes" id="UP001634393">
    <property type="component" value="Unassembled WGS sequence"/>
</dbReference>
<evidence type="ECO:0000313" key="5">
    <source>
        <dbReference type="Proteomes" id="UP001634393"/>
    </source>
</evidence>
<dbReference type="AlphaFoldDB" id="A0ABD3UL19"/>
<evidence type="ECO:0000256" key="1">
    <source>
        <dbReference type="SAM" id="Coils"/>
    </source>
</evidence>
<sequence>MAFMEFTDYKVPYPTLYVIDKGETDKTKGTALAVYPPAIGPFASEYALVWMLPPCLNVKKCVFCSPVLPRKDRRLIHTSLAHDRTVEENAPFDTLRVKELDREETYVAALLACWICRFLLPSRNINHIRPGVFKVASMIASREKISLAIPVLASIYRGLKQLTSSTDLKECTAVFPIHYVYGWISTYLKTHFEREDTKIFAGERMARKYNLAEMTPLPMFREKMQMLCDSGTSSNMEKDYFICLRSCYLVLRLDKHYIVEFYDPHRFGRQFGFSQDLPSGIQAEQNPKTLEAAMLVLPRSSERLVTKEYLQWWPSHYRSPFKDAPKVTVKLSNGAHDSSKKVQVESKKKATDPSNDGARNESAIDDVSKTLDVQTAKVKRTMVESSTSESDSNCDRNWKTLQKEPKASSKGKGIEVPVDSTHSSFSQHKEICDDSDRIPLTQVLAISKKKATSYKIPLHIPSFDNLGVQRTDPSSSKNKEVKTNFEPPARKSPSPVSGFRCKEVVERSQRKVAEIMWRLLSIKEEVDGILQAMNQLGGMDVSFLRERVAAFLENAGGYADEISSSSQRMDKELFDRQISDASQHHEAKLTKLVEDEDNLKKRLEDILSQKQKMSLLLQQDEKQLLDTQSAISGIENEISVLKSSPPLSEEDFTRQRNLKEKFEADLQELKDFKLFP</sequence>
<gene>
    <name evidence="4" type="ORF">ACJIZ3_011348</name>
</gene>
<feature type="domain" description="Aminotransferase-like plant mobile" evidence="3">
    <location>
        <begin position="103"/>
        <end position="313"/>
    </location>
</feature>
<dbReference type="EMBL" id="JBJXBP010000001">
    <property type="protein sequence ID" value="KAL3849466.1"/>
    <property type="molecule type" value="Genomic_DNA"/>
</dbReference>
<dbReference type="InterPro" id="IPR019557">
    <property type="entry name" value="AminoTfrase-like_pln_mobile"/>
</dbReference>
<dbReference type="PANTHER" id="PTHR36607">
    <property type="entry name" value="1,2-DIHYDROXY-3-KETO-5-METHYLTHIOPENTENE DIOXYGENASE 4"/>
    <property type="match status" value="1"/>
</dbReference>
<protein>
    <recommendedName>
        <fullName evidence="3">Aminotransferase-like plant mobile domain-containing protein</fullName>
    </recommendedName>
</protein>
<dbReference type="Pfam" id="PF10536">
    <property type="entry name" value="PMD"/>
    <property type="match status" value="1"/>
</dbReference>
<organism evidence="4 5">
    <name type="scientific">Penstemon smallii</name>
    <dbReference type="NCBI Taxonomy" id="265156"/>
    <lineage>
        <taxon>Eukaryota</taxon>
        <taxon>Viridiplantae</taxon>
        <taxon>Streptophyta</taxon>
        <taxon>Embryophyta</taxon>
        <taxon>Tracheophyta</taxon>
        <taxon>Spermatophyta</taxon>
        <taxon>Magnoliopsida</taxon>
        <taxon>eudicotyledons</taxon>
        <taxon>Gunneridae</taxon>
        <taxon>Pentapetalae</taxon>
        <taxon>asterids</taxon>
        <taxon>lamiids</taxon>
        <taxon>Lamiales</taxon>
        <taxon>Plantaginaceae</taxon>
        <taxon>Cheloneae</taxon>
        <taxon>Penstemon</taxon>
    </lineage>
</organism>
<feature type="region of interest" description="Disordered" evidence="2">
    <location>
        <begin position="332"/>
        <end position="365"/>
    </location>
</feature>
<dbReference type="PANTHER" id="PTHR36607:SF20">
    <property type="entry name" value="AMINOTRANSFERASE-LIKE PLANT MOBILE DOMAIN-CONTAINING PROTEIN"/>
    <property type="match status" value="1"/>
</dbReference>
<feature type="compositionally biased region" description="Basic and acidic residues" evidence="2">
    <location>
        <begin position="337"/>
        <end position="351"/>
    </location>
</feature>
<feature type="coiled-coil region" evidence="1">
    <location>
        <begin position="589"/>
        <end position="637"/>
    </location>
</feature>
<evidence type="ECO:0000256" key="2">
    <source>
        <dbReference type="SAM" id="MobiDB-lite"/>
    </source>
</evidence>
<evidence type="ECO:0000313" key="4">
    <source>
        <dbReference type="EMBL" id="KAL3849466.1"/>
    </source>
</evidence>
<comment type="caution">
    <text evidence="4">The sequence shown here is derived from an EMBL/GenBank/DDBJ whole genome shotgun (WGS) entry which is preliminary data.</text>
</comment>
<keyword evidence="1" id="KW-0175">Coiled coil</keyword>
<keyword evidence="5" id="KW-1185">Reference proteome</keyword>
<accession>A0ABD3UL19</accession>
<proteinExistence type="predicted"/>
<reference evidence="4 5" key="1">
    <citation type="submission" date="2024-12" db="EMBL/GenBank/DDBJ databases">
        <title>The unique morphological basis and parallel evolutionary history of personate flowers in Penstemon.</title>
        <authorList>
            <person name="Depatie T.H."/>
            <person name="Wessinger C.A."/>
        </authorList>
    </citation>
    <scope>NUCLEOTIDE SEQUENCE [LARGE SCALE GENOMIC DNA]</scope>
    <source>
        <strain evidence="4">WTNN_2</strain>
        <tissue evidence="4">Leaf</tissue>
    </source>
</reference>
<feature type="compositionally biased region" description="Basic and acidic residues" evidence="2">
    <location>
        <begin position="393"/>
        <end position="407"/>
    </location>
</feature>
<evidence type="ECO:0000259" key="3">
    <source>
        <dbReference type="Pfam" id="PF10536"/>
    </source>
</evidence>